<evidence type="ECO:0000256" key="2">
    <source>
        <dbReference type="SAM" id="MobiDB-lite"/>
    </source>
</evidence>
<reference evidence="4 5" key="1">
    <citation type="submission" date="2024-03" db="EMBL/GenBank/DDBJ databases">
        <title>The Acrasis kona genome and developmental transcriptomes reveal deep origins of eukaryotic multicellular pathways.</title>
        <authorList>
            <person name="Sheikh S."/>
            <person name="Fu C.-J."/>
            <person name="Brown M.W."/>
            <person name="Baldauf S.L."/>
        </authorList>
    </citation>
    <scope>NUCLEOTIDE SEQUENCE [LARGE SCALE GENOMIC DNA]</scope>
    <source>
        <strain evidence="4 5">ATCC MYA-3509</strain>
    </source>
</reference>
<dbReference type="PANTHER" id="PTHR15592">
    <property type="entry name" value="MATRIN 3/NUCLEAR PROTEIN 220-RELATED"/>
    <property type="match status" value="1"/>
</dbReference>
<keyword evidence="5" id="KW-1185">Reference proteome</keyword>
<accession>A0AAW2Z510</accession>
<evidence type="ECO:0000256" key="1">
    <source>
        <dbReference type="PROSITE-ProRule" id="PRU00176"/>
    </source>
</evidence>
<feature type="compositionally biased region" description="Basic and acidic residues" evidence="2">
    <location>
        <begin position="121"/>
        <end position="135"/>
    </location>
</feature>
<dbReference type="InterPro" id="IPR035979">
    <property type="entry name" value="RBD_domain_sf"/>
</dbReference>
<dbReference type="SMART" id="SM00360">
    <property type="entry name" value="RRM"/>
    <property type="match status" value="4"/>
</dbReference>
<dbReference type="CDD" id="cd12422">
    <property type="entry name" value="RRM2_PTBP1_hnRNPL_like"/>
    <property type="match status" value="1"/>
</dbReference>
<protein>
    <submittedName>
        <fullName evidence="4">Polypyrimidine tract-binding protein</fullName>
    </submittedName>
</protein>
<keyword evidence="1" id="KW-0694">RNA-binding</keyword>
<dbReference type="Proteomes" id="UP001431209">
    <property type="component" value="Unassembled WGS sequence"/>
</dbReference>
<feature type="region of interest" description="Disordered" evidence="2">
    <location>
        <begin position="1"/>
        <end position="25"/>
    </location>
</feature>
<feature type="region of interest" description="Disordered" evidence="2">
    <location>
        <begin position="114"/>
        <end position="157"/>
    </location>
</feature>
<dbReference type="Pfam" id="PF00076">
    <property type="entry name" value="RRM_1"/>
    <property type="match status" value="2"/>
</dbReference>
<feature type="domain" description="RRM" evidence="3">
    <location>
        <begin position="422"/>
        <end position="496"/>
    </location>
</feature>
<dbReference type="Gene3D" id="3.30.70.330">
    <property type="match status" value="4"/>
</dbReference>
<dbReference type="SUPFAM" id="SSF54928">
    <property type="entry name" value="RNA-binding domain, RBD"/>
    <property type="match status" value="3"/>
</dbReference>
<evidence type="ECO:0000259" key="3">
    <source>
        <dbReference type="PROSITE" id="PS50102"/>
    </source>
</evidence>
<dbReference type="InterPro" id="IPR000504">
    <property type="entry name" value="RRM_dom"/>
</dbReference>
<name>A0AAW2Z510_9EUKA</name>
<feature type="region of interest" description="Disordered" evidence="2">
    <location>
        <begin position="270"/>
        <end position="292"/>
    </location>
</feature>
<dbReference type="InterPro" id="IPR012677">
    <property type="entry name" value="Nucleotide-bd_a/b_plait_sf"/>
</dbReference>
<organism evidence="4 5">
    <name type="scientific">Acrasis kona</name>
    <dbReference type="NCBI Taxonomy" id="1008807"/>
    <lineage>
        <taxon>Eukaryota</taxon>
        <taxon>Discoba</taxon>
        <taxon>Heterolobosea</taxon>
        <taxon>Tetramitia</taxon>
        <taxon>Eutetramitia</taxon>
        <taxon>Acrasidae</taxon>
        <taxon>Acrasis</taxon>
    </lineage>
</organism>
<dbReference type="AlphaFoldDB" id="A0AAW2Z510"/>
<dbReference type="Pfam" id="PF13893">
    <property type="entry name" value="RRM_5"/>
    <property type="match status" value="2"/>
</dbReference>
<evidence type="ECO:0000313" key="4">
    <source>
        <dbReference type="EMBL" id="KAL0483831.1"/>
    </source>
</evidence>
<feature type="domain" description="RRM" evidence="3">
    <location>
        <begin position="301"/>
        <end position="375"/>
    </location>
</feature>
<comment type="caution">
    <text evidence="4">The sequence shown here is derived from an EMBL/GenBank/DDBJ whole genome shotgun (WGS) entry which is preliminary data.</text>
</comment>
<sequence length="498" mass="54943">MNQPLSPSSARDTSPVANNESTANPTSIAIYAAPTDAPATAEEPTRVIHFRHVAQGTTQSDLVDLCSPYGKVTHILLLKNNQALVQFADLACAMQFIQHCGADKSLRPNVRGATIHPSYSSHKELTKGGLEEGAKPNKKAATQDGEKEEGESKHGPNRIILVTVHNVNQYTVNADTIYQVFHPFGTIEKIVMFVKPVGLQALVQYQDAQEAAKARQSLSGLSLYNNNICSLSVQYSNLTELTVHQNSDKSRDYTKSGGFTQGLLESPALYQPTGGSSQQTNGQTGTHIQPLNMVPREPEKTVLLVSKFNHREMGIIALLNLFSCYGFVLRIKIFRVKPDHALIEFANHAMANAALTNLKGIELYGYKLSVNFSVHSHINSNTSTTQGSNDRSDEDFMRDFSKTVLNRFSAKSNQRYMCQPTATLHISNISPSVSEEELEKVLNEKGKAEKHRVYEHNEKRMALFKYPKVSDAAEVLCQVHDKVVGGKSIKVAFSTNRL</sequence>
<proteinExistence type="predicted"/>
<feature type="domain" description="RRM" evidence="3">
    <location>
        <begin position="160"/>
        <end position="238"/>
    </location>
</feature>
<feature type="compositionally biased region" description="Low complexity" evidence="2">
    <location>
        <begin position="271"/>
        <end position="286"/>
    </location>
</feature>
<dbReference type="GO" id="GO:0003723">
    <property type="term" value="F:RNA binding"/>
    <property type="evidence" value="ECO:0007669"/>
    <property type="project" value="UniProtKB-UniRule"/>
</dbReference>
<gene>
    <name evidence="4" type="ORF">AKO1_014021</name>
</gene>
<dbReference type="PROSITE" id="PS50102">
    <property type="entry name" value="RRM"/>
    <property type="match status" value="3"/>
</dbReference>
<evidence type="ECO:0000313" key="5">
    <source>
        <dbReference type="Proteomes" id="UP001431209"/>
    </source>
</evidence>
<dbReference type="EMBL" id="JAOPGA020000995">
    <property type="protein sequence ID" value="KAL0483831.1"/>
    <property type="molecule type" value="Genomic_DNA"/>
</dbReference>